<keyword evidence="5" id="KW-1185">Reference proteome</keyword>
<reference evidence="4 5" key="1">
    <citation type="submission" date="2014-01" db="EMBL/GenBank/DDBJ databases">
        <title>Marinomonas ushuaiensis DSM 15871 Genome Sequencing.</title>
        <authorList>
            <person name="Lai Q."/>
            <person name="Shao Z.S."/>
        </authorList>
    </citation>
    <scope>NUCLEOTIDE SEQUENCE [LARGE SCALE GENOMIC DNA]</scope>
    <source>
        <strain evidence="4 5">DSM 15871</strain>
    </source>
</reference>
<comment type="caution">
    <text evidence="4">The sequence shown here is derived from an EMBL/GenBank/DDBJ whole genome shotgun (WGS) entry which is preliminary data.</text>
</comment>
<dbReference type="CDD" id="cd03529">
    <property type="entry name" value="Rieske_NirD"/>
    <property type="match status" value="1"/>
</dbReference>
<keyword evidence="1" id="KW-0560">Oxidoreductase</keyword>
<accession>X7E1L6</accession>
<dbReference type="OrthoDB" id="516687at2"/>
<dbReference type="Gene3D" id="2.102.10.10">
    <property type="entry name" value="Rieske [2Fe-2S] iron-sulphur domain"/>
    <property type="match status" value="1"/>
</dbReference>
<feature type="domain" description="Rieske-like [2Fe-2S]" evidence="3">
    <location>
        <begin position="4"/>
        <end position="108"/>
    </location>
</feature>
<dbReference type="PANTHER" id="PTHR40562:SF1">
    <property type="entry name" value="NITRITE REDUCTASE (NADH) SMALL SUBUNIT"/>
    <property type="match status" value="1"/>
</dbReference>
<dbReference type="NCBIfam" id="TIGR02378">
    <property type="entry name" value="nirD_assim_sml"/>
    <property type="match status" value="1"/>
</dbReference>
<sequence>MASQWKLVCKQGDLIRGAGVAAMVDGQQVALFYIPESDDKVFAIGNWDPFGKANVLSRGLVAHLQGNWTVASPLYKQHFVLSSGECLEDDTARIPYWKAKLEGEDVYISEP</sequence>
<dbReference type="Pfam" id="PF13806">
    <property type="entry name" value="Rieske_2"/>
    <property type="match status" value="1"/>
</dbReference>
<gene>
    <name evidence="4" type="ORF">MUS1_05170</name>
</gene>
<dbReference type="RefSeq" id="WP_036163239.1">
    <property type="nucleotide sequence ID" value="NZ_JAMB01000013.1"/>
</dbReference>
<evidence type="ECO:0000313" key="5">
    <source>
        <dbReference type="Proteomes" id="UP000054058"/>
    </source>
</evidence>
<dbReference type="InterPro" id="IPR036922">
    <property type="entry name" value="Rieske_2Fe-2S_sf"/>
</dbReference>
<dbReference type="GO" id="GO:0042128">
    <property type="term" value="P:nitrate assimilation"/>
    <property type="evidence" value="ECO:0007669"/>
    <property type="project" value="UniProtKB-KW"/>
</dbReference>
<protein>
    <submittedName>
        <fullName evidence="4">Nitrite reductase</fullName>
    </submittedName>
</protein>
<dbReference type="Proteomes" id="UP000054058">
    <property type="component" value="Unassembled WGS sequence"/>
</dbReference>
<dbReference type="eggNOG" id="COG2146">
    <property type="taxonomic scope" value="Bacteria"/>
</dbReference>
<organism evidence="4 5">
    <name type="scientific">Marinomonas ushuaiensis DSM 15871</name>
    <dbReference type="NCBI Taxonomy" id="1122207"/>
    <lineage>
        <taxon>Bacteria</taxon>
        <taxon>Pseudomonadati</taxon>
        <taxon>Pseudomonadota</taxon>
        <taxon>Gammaproteobacteria</taxon>
        <taxon>Oceanospirillales</taxon>
        <taxon>Oceanospirillaceae</taxon>
        <taxon>Marinomonas</taxon>
    </lineage>
</organism>
<evidence type="ECO:0000259" key="3">
    <source>
        <dbReference type="Pfam" id="PF13806"/>
    </source>
</evidence>
<dbReference type="PROSITE" id="PS51300">
    <property type="entry name" value="NIRD"/>
    <property type="match status" value="1"/>
</dbReference>
<evidence type="ECO:0000256" key="1">
    <source>
        <dbReference type="ARBA" id="ARBA00023002"/>
    </source>
</evidence>
<dbReference type="SUPFAM" id="SSF50022">
    <property type="entry name" value="ISP domain"/>
    <property type="match status" value="1"/>
</dbReference>
<dbReference type="PATRIC" id="fig|1122207.3.peg.2648"/>
<dbReference type="GO" id="GO:0008942">
    <property type="term" value="F:nitrite reductase [NAD(P)H] activity"/>
    <property type="evidence" value="ECO:0007669"/>
    <property type="project" value="InterPro"/>
</dbReference>
<dbReference type="InterPro" id="IPR012748">
    <property type="entry name" value="Rieske-like_NirD"/>
</dbReference>
<dbReference type="PANTHER" id="PTHR40562">
    <property type="match status" value="1"/>
</dbReference>
<proteinExistence type="predicted"/>
<dbReference type="AlphaFoldDB" id="X7E1L6"/>
<name>X7E1L6_9GAMM</name>
<evidence type="ECO:0000313" key="4">
    <source>
        <dbReference type="EMBL" id="ETX09852.1"/>
    </source>
</evidence>
<keyword evidence="2" id="KW-0534">Nitrate assimilation</keyword>
<dbReference type="STRING" id="1122207.MUS1_05170"/>
<dbReference type="EMBL" id="JAMB01000013">
    <property type="protein sequence ID" value="ETX09852.1"/>
    <property type="molecule type" value="Genomic_DNA"/>
</dbReference>
<dbReference type="InterPro" id="IPR017881">
    <property type="entry name" value="NirD"/>
</dbReference>
<evidence type="ECO:0000256" key="2">
    <source>
        <dbReference type="ARBA" id="ARBA00023063"/>
    </source>
</evidence>
<dbReference type="GO" id="GO:0051537">
    <property type="term" value="F:2 iron, 2 sulfur cluster binding"/>
    <property type="evidence" value="ECO:0007669"/>
    <property type="project" value="InterPro"/>
</dbReference>